<dbReference type="InterPro" id="IPR041661">
    <property type="entry name" value="ZN622/Rei1/Reh1_Znf-C2H2"/>
</dbReference>
<keyword evidence="1" id="KW-0479">Metal-binding</keyword>
<dbReference type="Gene3D" id="3.30.160.60">
    <property type="entry name" value="Classic Zinc Finger"/>
    <property type="match status" value="1"/>
</dbReference>
<dbReference type="GO" id="GO:0008270">
    <property type="term" value="F:zinc ion binding"/>
    <property type="evidence" value="ECO:0007669"/>
    <property type="project" value="UniProtKB-KW"/>
</dbReference>
<evidence type="ECO:0000313" key="8">
    <source>
        <dbReference type="Proteomes" id="UP001153712"/>
    </source>
</evidence>
<evidence type="ECO:0000313" key="7">
    <source>
        <dbReference type="EMBL" id="CAG9854438.1"/>
    </source>
</evidence>
<comment type="similarity">
    <text evidence="4">Belongs to the ZNF277 family.</text>
</comment>
<dbReference type="PROSITE" id="PS00028">
    <property type="entry name" value="ZINC_FINGER_C2H2_1"/>
    <property type="match status" value="2"/>
</dbReference>
<dbReference type="InterPro" id="IPR040048">
    <property type="entry name" value="ZNF277"/>
</dbReference>
<sequence>MNNMAEGQSKSVFEPLVFEDNSYSCLQPNAETKCLLCDDTFNLNLSLPMFLAHIFDVHSIVIEDVQNICNLNEYVLYWRNKFKIYPFEEIIPSLSLDLLEQKYFLMSSLLKEDRELRHKLKLEYALKIQEFERNDKNFKRECLFCRLEYEGTRQGYLEHLSSQHNLHLGNPQNLVYIEELVANIDKKLRDLKCLYCDKIFTDRNVLKEHMRKKLHKRINPENEEYDKFYIVNYLEEDKSWKTIQEEDDRYALPRGSEANADEEYSDWNEQEDQIVCLFCKAKETDINLLCLHMETNHGFDFALSTQSMDFYQKIKLINYIRKQIHENRCLFCDEAFDSLSSLEEHLSKENHIKIPDIKVFNQPEYYFPTYENDALLYLVDDLED</sequence>
<evidence type="ECO:0000256" key="3">
    <source>
        <dbReference type="ARBA" id="ARBA00022833"/>
    </source>
</evidence>
<dbReference type="Proteomes" id="UP001153712">
    <property type="component" value="Chromosome 1"/>
</dbReference>
<keyword evidence="2 5" id="KW-0863">Zinc-finger</keyword>
<dbReference type="AlphaFoldDB" id="A0A9N9XM74"/>
<dbReference type="InterPro" id="IPR013087">
    <property type="entry name" value="Znf_C2H2_type"/>
</dbReference>
<organism evidence="7 8">
    <name type="scientific">Phyllotreta striolata</name>
    <name type="common">Striped flea beetle</name>
    <name type="synonym">Crioceris striolata</name>
    <dbReference type="NCBI Taxonomy" id="444603"/>
    <lineage>
        <taxon>Eukaryota</taxon>
        <taxon>Metazoa</taxon>
        <taxon>Ecdysozoa</taxon>
        <taxon>Arthropoda</taxon>
        <taxon>Hexapoda</taxon>
        <taxon>Insecta</taxon>
        <taxon>Pterygota</taxon>
        <taxon>Neoptera</taxon>
        <taxon>Endopterygota</taxon>
        <taxon>Coleoptera</taxon>
        <taxon>Polyphaga</taxon>
        <taxon>Cucujiformia</taxon>
        <taxon>Chrysomeloidea</taxon>
        <taxon>Chrysomelidae</taxon>
        <taxon>Galerucinae</taxon>
        <taxon>Alticini</taxon>
        <taxon>Phyllotreta</taxon>
    </lineage>
</organism>
<evidence type="ECO:0000259" key="6">
    <source>
        <dbReference type="PROSITE" id="PS50157"/>
    </source>
</evidence>
<proteinExistence type="inferred from homology"/>
<dbReference type="PANTHER" id="PTHR13267:SF3">
    <property type="entry name" value="ZINC FINGER PROTEIN 277"/>
    <property type="match status" value="1"/>
</dbReference>
<evidence type="ECO:0000256" key="2">
    <source>
        <dbReference type="ARBA" id="ARBA00022771"/>
    </source>
</evidence>
<dbReference type="InterPro" id="IPR036236">
    <property type="entry name" value="Znf_C2H2_sf"/>
</dbReference>
<evidence type="ECO:0000256" key="4">
    <source>
        <dbReference type="ARBA" id="ARBA00034119"/>
    </source>
</evidence>
<reference evidence="7" key="1">
    <citation type="submission" date="2022-01" db="EMBL/GenBank/DDBJ databases">
        <authorList>
            <person name="King R."/>
        </authorList>
    </citation>
    <scope>NUCLEOTIDE SEQUENCE</scope>
</reference>
<protein>
    <recommendedName>
        <fullName evidence="6">C2H2-type domain-containing protein</fullName>
    </recommendedName>
</protein>
<dbReference type="PANTHER" id="PTHR13267">
    <property type="entry name" value="ZINC FINGER PROTEIN 277"/>
    <property type="match status" value="1"/>
</dbReference>
<feature type="domain" description="C2H2-type" evidence="6">
    <location>
        <begin position="191"/>
        <end position="220"/>
    </location>
</feature>
<keyword evidence="3" id="KW-0862">Zinc</keyword>
<dbReference type="SUPFAM" id="SSF57667">
    <property type="entry name" value="beta-beta-alpha zinc fingers"/>
    <property type="match status" value="2"/>
</dbReference>
<dbReference type="PROSITE" id="PS50157">
    <property type="entry name" value="ZINC_FINGER_C2H2_2"/>
    <property type="match status" value="1"/>
</dbReference>
<dbReference type="OrthoDB" id="278606at2759"/>
<name>A0A9N9XM74_PHYSR</name>
<keyword evidence="8" id="KW-1185">Reference proteome</keyword>
<dbReference type="SMART" id="SM00355">
    <property type="entry name" value="ZnF_C2H2"/>
    <property type="match status" value="4"/>
</dbReference>
<evidence type="ECO:0000256" key="5">
    <source>
        <dbReference type="PROSITE-ProRule" id="PRU00042"/>
    </source>
</evidence>
<accession>A0A9N9XM74</accession>
<dbReference type="Pfam" id="PF12756">
    <property type="entry name" value="zf-C2H2_2"/>
    <property type="match status" value="2"/>
</dbReference>
<gene>
    <name evidence="7" type="ORF">PHYEVI_LOCUS900</name>
</gene>
<dbReference type="EMBL" id="OU900094">
    <property type="protein sequence ID" value="CAG9854438.1"/>
    <property type="molecule type" value="Genomic_DNA"/>
</dbReference>
<evidence type="ECO:0000256" key="1">
    <source>
        <dbReference type="ARBA" id="ARBA00022723"/>
    </source>
</evidence>